<reference evidence="2" key="2">
    <citation type="submission" date="2013-11" db="EMBL/GenBank/DDBJ databases">
        <title>The Genome Sequence of Phytophthora parasitica IAC_01/95.</title>
        <authorList>
            <consortium name="The Broad Institute Genomics Platform"/>
            <person name="Russ C."/>
            <person name="Tyler B."/>
            <person name="Panabieres F."/>
            <person name="Shan W."/>
            <person name="Tripathy S."/>
            <person name="Grunwald N."/>
            <person name="Machado M."/>
            <person name="Johnson C.S."/>
            <person name="Arredondo F."/>
            <person name="Hong C."/>
            <person name="Coffey M."/>
            <person name="Young S.K."/>
            <person name="Zeng Q."/>
            <person name="Gargeya S."/>
            <person name="Fitzgerald M."/>
            <person name="Abouelleil A."/>
            <person name="Alvarado L."/>
            <person name="Chapman S.B."/>
            <person name="Gainer-Dewar J."/>
            <person name="Goldberg J."/>
            <person name="Griggs A."/>
            <person name="Gujja S."/>
            <person name="Hansen M."/>
            <person name="Howarth C."/>
            <person name="Imamovic A."/>
            <person name="Ireland A."/>
            <person name="Larimer J."/>
            <person name="McCowan C."/>
            <person name="Murphy C."/>
            <person name="Pearson M."/>
            <person name="Poon T.W."/>
            <person name="Priest M."/>
            <person name="Roberts A."/>
            <person name="Saif S."/>
            <person name="Shea T."/>
            <person name="Sykes S."/>
            <person name="Wortman J."/>
            <person name="Nusbaum C."/>
            <person name="Birren B."/>
        </authorList>
    </citation>
    <scope>NUCLEOTIDE SEQUENCE [LARGE SCALE GENOMIC DNA]</scope>
    <source>
        <strain evidence="2">IAC_01/95</strain>
    </source>
</reference>
<name>W2P8U3_PHYNI</name>
<dbReference type="EMBL" id="KI690537">
    <property type="protein sequence ID" value="ETM56369.1"/>
    <property type="molecule type" value="Genomic_DNA"/>
</dbReference>
<sequence length="75" mass="8915">MDLYGFVNETSHWYLLKPSRVNHAKIKTKQQGHLMPAPLFKRRYRHRQVQQALDKEEEGLTRDIYDVDQYLAKGG</sequence>
<dbReference type="AlphaFoldDB" id="W2P8U3"/>
<dbReference type="EMBL" id="KI684032">
    <property type="protein sequence ID" value="ETK96690.1"/>
    <property type="molecule type" value="Genomic_DNA"/>
</dbReference>
<gene>
    <name evidence="2" type="ORF">L914_00650</name>
    <name evidence="1" type="ORF">L915_00659</name>
</gene>
<evidence type="ECO:0000313" key="2">
    <source>
        <dbReference type="EMBL" id="ETM56369.1"/>
    </source>
</evidence>
<protein>
    <submittedName>
        <fullName evidence="2">Uncharacterized protein</fullName>
    </submittedName>
</protein>
<evidence type="ECO:0000313" key="1">
    <source>
        <dbReference type="EMBL" id="ETK96690.1"/>
    </source>
</evidence>
<accession>W2P8U3</accession>
<dbReference type="Proteomes" id="UP000054532">
    <property type="component" value="Unassembled WGS sequence"/>
</dbReference>
<proteinExistence type="predicted"/>
<organism evidence="2">
    <name type="scientific">Phytophthora nicotianae</name>
    <name type="common">Potato buckeye rot agent</name>
    <name type="synonym">Phytophthora parasitica</name>
    <dbReference type="NCBI Taxonomy" id="4792"/>
    <lineage>
        <taxon>Eukaryota</taxon>
        <taxon>Sar</taxon>
        <taxon>Stramenopiles</taxon>
        <taxon>Oomycota</taxon>
        <taxon>Peronosporomycetes</taxon>
        <taxon>Peronosporales</taxon>
        <taxon>Peronosporaceae</taxon>
        <taxon>Phytophthora</taxon>
    </lineage>
</organism>
<dbReference type="Proteomes" id="UP000053236">
    <property type="component" value="Unassembled WGS sequence"/>
</dbReference>
<reference evidence="1" key="1">
    <citation type="submission" date="2013-11" db="EMBL/GenBank/DDBJ databases">
        <title>The Genome Sequence of Phytophthora parasitica CJ02B3.</title>
        <authorList>
            <consortium name="The Broad Institute Genomics Platform"/>
            <person name="Russ C."/>
            <person name="Tyler B."/>
            <person name="Panabieres F."/>
            <person name="Shan W."/>
            <person name="Tripathy S."/>
            <person name="Grunwald N."/>
            <person name="Machado M."/>
            <person name="Johnson C.S."/>
            <person name="Arredondo F."/>
            <person name="Hong C."/>
            <person name="Coffey M."/>
            <person name="Young S.K."/>
            <person name="Zeng Q."/>
            <person name="Gargeya S."/>
            <person name="Fitzgerald M."/>
            <person name="Abouelleil A."/>
            <person name="Alvarado L."/>
            <person name="Chapman S.B."/>
            <person name="Gainer-Dewar J."/>
            <person name="Goldberg J."/>
            <person name="Griggs A."/>
            <person name="Gujja S."/>
            <person name="Hansen M."/>
            <person name="Howarth C."/>
            <person name="Imamovic A."/>
            <person name="Ireland A."/>
            <person name="Larimer J."/>
            <person name="McCowan C."/>
            <person name="Murphy C."/>
            <person name="Pearson M."/>
            <person name="Poon T.W."/>
            <person name="Priest M."/>
            <person name="Roberts A."/>
            <person name="Saif S."/>
            <person name="Shea T."/>
            <person name="Sykes S."/>
            <person name="Wortman J."/>
            <person name="Nusbaum C."/>
            <person name="Birren B."/>
        </authorList>
    </citation>
    <scope>NUCLEOTIDE SEQUENCE [LARGE SCALE GENOMIC DNA]</scope>
    <source>
        <strain evidence="1">CJ02B3</strain>
    </source>
</reference>